<dbReference type="NCBIfam" id="NF005932">
    <property type="entry name" value="PRK07956.1"/>
    <property type="match status" value="1"/>
</dbReference>
<dbReference type="CDD" id="cd00114">
    <property type="entry name" value="LIGANc"/>
    <property type="match status" value="1"/>
</dbReference>
<dbReference type="PANTHER" id="PTHR23389">
    <property type="entry name" value="CHROMOSOME TRANSMISSION FIDELITY FACTOR 18"/>
    <property type="match status" value="1"/>
</dbReference>
<comment type="similarity">
    <text evidence="13 14">Belongs to the NAD-dependent DNA ligase family. LigA subfamily.</text>
</comment>
<dbReference type="SUPFAM" id="SSF50249">
    <property type="entry name" value="Nucleic acid-binding proteins"/>
    <property type="match status" value="1"/>
</dbReference>
<dbReference type="GO" id="GO:0003677">
    <property type="term" value="F:DNA binding"/>
    <property type="evidence" value="ECO:0007669"/>
    <property type="project" value="InterPro"/>
</dbReference>
<dbReference type="InterPro" id="IPR001679">
    <property type="entry name" value="DNA_ligase"/>
</dbReference>
<feature type="binding site" evidence="14">
    <location>
        <begin position="83"/>
        <end position="84"/>
    </location>
    <ligand>
        <name>NAD(+)</name>
        <dbReference type="ChEBI" id="CHEBI:57540"/>
    </ligand>
</feature>
<dbReference type="Pfam" id="PF03120">
    <property type="entry name" value="OB_DNA_ligase"/>
    <property type="match status" value="1"/>
</dbReference>
<evidence type="ECO:0000256" key="4">
    <source>
        <dbReference type="ARBA" id="ARBA00022598"/>
    </source>
</evidence>
<evidence type="ECO:0000256" key="9">
    <source>
        <dbReference type="ARBA" id="ARBA00022842"/>
    </source>
</evidence>
<dbReference type="FunFam" id="1.10.150.20:FF:000007">
    <property type="entry name" value="DNA ligase"/>
    <property type="match status" value="1"/>
</dbReference>
<dbReference type="InterPro" id="IPR001357">
    <property type="entry name" value="BRCT_dom"/>
</dbReference>
<dbReference type="EMBL" id="LBWF01000001">
    <property type="protein sequence ID" value="KKR02619.1"/>
    <property type="molecule type" value="Genomic_DNA"/>
</dbReference>
<evidence type="ECO:0000256" key="2">
    <source>
        <dbReference type="ARBA" id="ARBA00012722"/>
    </source>
</evidence>
<dbReference type="InterPro" id="IPR003583">
    <property type="entry name" value="Hlx-hairpin-Hlx_DNA-bd_motif"/>
</dbReference>
<dbReference type="Gene3D" id="3.40.50.10190">
    <property type="entry name" value="BRCT domain"/>
    <property type="match status" value="1"/>
</dbReference>
<sequence length="672" mass="75272">MNKDAAKERIWKLKKTINHHRYLYHVLDRQEISDEALDSLKKELFDLEQEFPNLVTTDSPTQRVAGEPLEGFTKVTHPGRMISLNDAFSHQDLRNWQERLNNFLGQDYTGNYYCDLKMDGLAIELRYENGELTQASTRGNGLVGEDVTQNIRTVDAVPLRLRSEDRPIPKTLLVRGEVFLTKKEFARINKEQVKKNEKTYANPRNFAAGTIRQLDPRITAGRKLSFYAYSVVGIDGTYGDDFKSHADEYRALNEWGIGTNPHGKVANTLEDIISFWETWQEKRDKLDYEFDGIVVSINDNGVYRRAGVIGKSPRGAIAFKFSPKSAQTIIEDIQIQVGRTGVLTPVAHLKPVSIGGTTVSRATLHNMDEIKRLGVKIGDTVVVGRAGDVIPDILNVLTELRTGKEKNFQLPTKCPVCNTPIKKEAEQVASYCPNIDCPARQRITIYHFCSRNALNIDGVGPKIIDALMDAGLVQDYADLFTLKIEDLQNLDRFAEVSSANVIKAINDSREVPLARFVYALGIMHVGEETARVLAQHFHTLEKIAEASEEELTTVEDVGPVVAHSIAEWFKRPYHKKILKKFEQAGLKIITDKGLVKGKLFGKTFVLTGTLETMSREEAGAKIRTLGGKISSSVSKDTSFVIAGDNPGSKYDQAQKLGVKILDEKEFLEMLAM</sequence>
<dbReference type="GO" id="GO:0046872">
    <property type="term" value="F:metal ion binding"/>
    <property type="evidence" value="ECO:0007669"/>
    <property type="project" value="UniProtKB-KW"/>
</dbReference>
<dbReference type="PATRIC" id="fig|1619019.3.peg.100"/>
<dbReference type="SUPFAM" id="SSF47781">
    <property type="entry name" value="RuvA domain 2-like"/>
    <property type="match status" value="1"/>
</dbReference>
<evidence type="ECO:0000256" key="7">
    <source>
        <dbReference type="ARBA" id="ARBA00022763"/>
    </source>
</evidence>
<evidence type="ECO:0000256" key="11">
    <source>
        <dbReference type="ARBA" id="ARBA00023204"/>
    </source>
</evidence>
<dbReference type="SMART" id="SM00292">
    <property type="entry name" value="BRCT"/>
    <property type="match status" value="1"/>
</dbReference>
<evidence type="ECO:0000256" key="15">
    <source>
        <dbReference type="RuleBase" id="RU000618"/>
    </source>
</evidence>
<feature type="binding site" evidence="14">
    <location>
        <position position="414"/>
    </location>
    <ligand>
        <name>Zn(2+)</name>
        <dbReference type="ChEBI" id="CHEBI:29105"/>
    </ligand>
</feature>
<comment type="caution">
    <text evidence="14">Lacks conserved residue(s) required for the propagation of feature annotation.</text>
</comment>
<evidence type="ECO:0000256" key="5">
    <source>
        <dbReference type="ARBA" id="ARBA00022705"/>
    </source>
</evidence>
<comment type="catalytic activity">
    <reaction evidence="12 14 15">
        <text>NAD(+) + (deoxyribonucleotide)n-3'-hydroxyl + 5'-phospho-(deoxyribonucleotide)m = (deoxyribonucleotide)n+m + AMP + beta-nicotinamide D-nucleotide.</text>
        <dbReference type="EC" id="6.5.1.2"/>
    </reaction>
</comment>
<feature type="binding site" evidence="14">
    <location>
        <position position="320"/>
    </location>
    <ligand>
        <name>NAD(+)</name>
        <dbReference type="ChEBI" id="CHEBI:57540"/>
    </ligand>
</feature>
<dbReference type="FunFam" id="2.40.50.140:FF:000012">
    <property type="entry name" value="DNA ligase"/>
    <property type="match status" value="1"/>
</dbReference>
<evidence type="ECO:0000256" key="1">
    <source>
        <dbReference type="ARBA" id="ARBA00004067"/>
    </source>
</evidence>
<dbReference type="PROSITE" id="PS01055">
    <property type="entry name" value="DNA_LIGASE_N1"/>
    <property type="match status" value="1"/>
</dbReference>
<feature type="binding site" evidence="14">
    <location>
        <position position="138"/>
    </location>
    <ligand>
        <name>NAD(+)</name>
        <dbReference type="ChEBI" id="CHEBI:57540"/>
    </ligand>
</feature>
<dbReference type="Pfam" id="PF14520">
    <property type="entry name" value="HHH_5"/>
    <property type="match status" value="1"/>
</dbReference>
<dbReference type="SMART" id="SM00278">
    <property type="entry name" value="HhH1"/>
    <property type="match status" value="4"/>
</dbReference>
<keyword evidence="9 14" id="KW-0460">Magnesium</keyword>
<feature type="binding site" evidence="14">
    <location>
        <position position="432"/>
    </location>
    <ligand>
        <name>Zn(2+)</name>
        <dbReference type="ChEBI" id="CHEBI:29105"/>
    </ligand>
</feature>
<dbReference type="SUPFAM" id="SSF52113">
    <property type="entry name" value="BRCT domain"/>
    <property type="match status" value="1"/>
</dbReference>
<dbReference type="PROSITE" id="PS01056">
    <property type="entry name" value="DNA_LIGASE_N2"/>
    <property type="match status" value="1"/>
</dbReference>
<feature type="binding site" evidence="14">
    <location>
        <position position="417"/>
    </location>
    <ligand>
        <name>Zn(2+)</name>
        <dbReference type="ChEBI" id="CHEBI:29105"/>
    </ligand>
</feature>
<dbReference type="InterPro" id="IPR012340">
    <property type="entry name" value="NA-bd_OB-fold"/>
</dbReference>
<organism evidence="17 18">
    <name type="scientific">Yanofskybacteria sp. (strain GW2011_GWA1_39_13)</name>
    <dbReference type="NCBI Taxonomy" id="1619019"/>
    <lineage>
        <taxon>Bacteria</taxon>
        <taxon>Candidatus Yanofskyibacteriota</taxon>
    </lineage>
</organism>
<dbReference type="Pfam" id="PF00533">
    <property type="entry name" value="BRCT"/>
    <property type="match status" value="1"/>
</dbReference>
<dbReference type="SMART" id="SM00532">
    <property type="entry name" value="LIGANc"/>
    <property type="match status" value="1"/>
</dbReference>
<dbReference type="InterPro" id="IPR004149">
    <property type="entry name" value="Znf_DNAligase_C4"/>
</dbReference>
<evidence type="ECO:0000256" key="10">
    <source>
        <dbReference type="ARBA" id="ARBA00023027"/>
    </source>
</evidence>
<feature type="active site" description="N6-AMP-lysine intermediate" evidence="14">
    <location>
        <position position="117"/>
    </location>
</feature>
<dbReference type="Pfam" id="PF03119">
    <property type="entry name" value="DNA_ligase_ZBD"/>
    <property type="match status" value="1"/>
</dbReference>
<feature type="binding site" evidence="14">
    <location>
        <position position="115"/>
    </location>
    <ligand>
        <name>NAD(+)</name>
        <dbReference type="ChEBI" id="CHEBI:57540"/>
    </ligand>
</feature>
<dbReference type="InterPro" id="IPR010994">
    <property type="entry name" value="RuvA_2-like"/>
</dbReference>
<evidence type="ECO:0000256" key="14">
    <source>
        <dbReference type="HAMAP-Rule" id="MF_01588"/>
    </source>
</evidence>
<dbReference type="CDD" id="cd17748">
    <property type="entry name" value="BRCT_DNA_ligase_like"/>
    <property type="match status" value="1"/>
</dbReference>
<evidence type="ECO:0000256" key="12">
    <source>
        <dbReference type="ARBA" id="ARBA00034005"/>
    </source>
</evidence>
<gene>
    <name evidence="14" type="primary">ligA</name>
    <name evidence="17" type="ORF">UT29_C0001G0099</name>
</gene>
<evidence type="ECO:0000256" key="8">
    <source>
        <dbReference type="ARBA" id="ARBA00022833"/>
    </source>
</evidence>
<dbReference type="Gene3D" id="3.30.470.30">
    <property type="entry name" value="DNA ligase/mRNA capping enzyme"/>
    <property type="match status" value="1"/>
</dbReference>
<keyword evidence="7 14" id="KW-0227">DNA damage</keyword>
<keyword evidence="8 14" id="KW-0862">Zinc</keyword>
<evidence type="ECO:0000259" key="16">
    <source>
        <dbReference type="PROSITE" id="PS50172"/>
    </source>
</evidence>
<dbReference type="Pfam" id="PF01653">
    <property type="entry name" value="DNA_ligase_aden"/>
    <property type="match status" value="1"/>
</dbReference>
<dbReference type="InterPro" id="IPR013839">
    <property type="entry name" value="DNAligase_adenylation"/>
</dbReference>
<feature type="domain" description="BRCT" evidence="16">
    <location>
        <begin position="599"/>
        <end position="672"/>
    </location>
</feature>
<dbReference type="SUPFAM" id="SSF56091">
    <property type="entry name" value="DNA ligase/mRNA capping enzyme, catalytic domain"/>
    <property type="match status" value="1"/>
</dbReference>
<dbReference type="InterPro" id="IPR004150">
    <property type="entry name" value="NAD_DNA_ligase_OB"/>
</dbReference>
<dbReference type="HAMAP" id="MF_01588">
    <property type="entry name" value="DNA_ligase_A"/>
    <property type="match status" value="1"/>
</dbReference>
<evidence type="ECO:0000313" key="17">
    <source>
        <dbReference type="EMBL" id="KKR02619.1"/>
    </source>
</evidence>
<dbReference type="NCBIfam" id="TIGR00575">
    <property type="entry name" value="dnlj"/>
    <property type="match status" value="1"/>
</dbReference>
<dbReference type="PANTHER" id="PTHR23389:SF9">
    <property type="entry name" value="DNA LIGASE"/>
    <property type="match status" value="1"/>
</dbReference>
<accession>A0A0G0MF11</accession>
<evidence type="ECO:0000256" key="3">
    <source>
        <dbReference type="ARBA" id="ARBA00013308"/>
    </source>
</evidence>
<dbReference type="InterPro" id="IPR018239">
    <property type="entry name" value="DNA_ligase_AS"/>
</dbReference>
<dbReference type="PROSITE" id="PS50172">
    <property type="entry name" value="BRCT"/>
    <property type="match status" value="1"/>
</dbReference>
<feature type="binding site" evidence="14">
    <location>
        <position position="177"/>
    </location>
    <ligand>
        <name>NAD(+)</name>
        <dbReference type="ChEBI" id="CHEBI:57540"/>
    </ligand>
</feature>
<dbReference type="InterPro" id="IPR041663">
    <property type="entry name" value="DisA/LigA_HHH"/>
</dbReference>
<dbReference type="Gene3D" id="1.10.150.20">
    <property type="entry name" value="5' to 3' exonuclease, C-terminal subdomain"/>
    <property type="match status" value="2"/>
</dbReference>
<dbReference type="EC" id="6.5.1.2" evidence="2 14"/>
<dbReference type="PIRSF" id="PIRSF001604">
    <property type="entry name" value="LigA"/>
    <property type="match status" value="1"/>
</dbReference>
<dbReference type="GO" id="GO:0006281">
    <property type="term" value="P:DNA repair"/>
    <property type="evidence" value="ECO:0007669"/>
    <property type="project" value="UniProtKB-KW"/>
</dbReference>
<keyword evidence="5 14" id="KW-0235">DNA replication</keyword>
<dbReference type="Gene3D" id="2.40.50.140">
    <property type="entry name" value="Nucleic acid-binding proteins"/>
    <property type="match status" value="1"/>
</dbReference>
<keyword evidence="6 14" id="KW-0479">Metal-binding</keyword>
<evidence type="ECO:0000313" key="18">
    <source>
        <dbReference type="Proteomes" id="UP000034845"/>
    </source>
</evidence>
<keyword evidence="4 14" id="KW-0436">Ligase</keyword>
<evidence type="ECO:0000256" key="6">
    <source>
        <dbReference type="ARBA" id="ARBA00022723"/>
    </source>
</evidence>
<reference evidence="17 18" key="1">
    <citation type="journal article" date="2015" name="Nature">
        <title>rRNA introns, odd ribosomes, and small enigmatic genomes across a large radiation of phyla.</title>
        <authorList>
            <person name="Brown C.T."/>
            <person name="Hug L.A."/>
            <person name="Thomas B.C."/>
            <person name="Sharon I."/>
            <person name="Castelle C.J."/>
            <person name="Singh A."/>
            <person name="Wilkins M.J."/>
            <person name="Williams K.H."/>
            <person name="Banfield J.F."/>
        </authorList>
    </citation>
    <scope>NUCLEOTIDE SEQUENCE [LARGE SCALE GENOMIC DNA]</scope>
    <source>
        <strain evidence="18">GW2011_GWA1_39_13</strain>
    </source>
</reference>
<keyword evidence="10 14" id="KW-0520">NAD</keyword>
<proteinExistence type="inferred from homology"/>
<dbReference type="Gene3D" id="1.10.287.610">
    <property type="entry name" value="Helix hairpin bin"/>
    <property type="match status" value="1"/>
</dbReference>
<dbReference type="Gene3D" id="6.20.10.30">
    <property type="match status" value="1"/>
</dbReference>
<dbReference type="FunFam" id="1.10.150.20:FF:000006">
    <property type="entry name" value="DNA ligase"/>
    <property type="match status" value="1"/>
</dbReference>
<dbReference type="Pfam" id="PF12826">
    <property type="entry name" value="HHH_2"/>
    <property type="match status" value="1"/>
</dbReference>
<dbReference type="FunFam" id="3.30.470.30:FF:000001">
    <property type="entry name" value="DNA ligase"/>
    <property type="match status" value="1"/>
</dbReference>
<dbReference type="GO" id="GO:0003911">
    <property type="term" value="F:DNA ligase (NAD+) activity"/>
    <property type="evidence" value="ECO:0007669"/>
    <property type="project" value="UniProtKB-UniRule"/>
</dbReference>
<dbReference type="InterPro" id="IPR033136">
    <property type="entry name" value="DNA_ligase_CS"/>
</dbReference>
<dbReference type="GO" id="GO:0006260">
    <property type="term" value="P:DNA replication"/>
    <property type="evidence" value="ECO:0007669"/>
    <property type="project" value="UniProtKB-KW"/>
</dbReference>
<name>A0A0G0MF11_YANXG</name>
<keyword evidence="14" id="KW-0464">Manganese</keyword>
<feature type="binding site" evidence="14">
    <location>
        <position position="437"/>
    </location>
    <ligand>
        <name>Zn(2+)</name>
        <dbReference type="ChEBI" id="CHEBI:29105"/>
    </ligand>
</feature>
<protein>
    <recommendedName>
        <fullName evidence="3 14">DNA ligase</fullName>
        <ecNumber evidence="2 14">6.5.1.2</ecNumber>
    </recommendedName>
    <alternativeName>
        <fullName evidence="14">Polydeoxyribonucleotide synthase [NAD(+)]</fullName>
    </alternativeName>
</protein>
<comment type="function">
    <text evidence="1 14">DNA ligase that catalyzes the formation of phosphodiester linkages between 5'-phosphoryl and 3'-hydroxyl groups in double-stranded DNA using NAD as a coenzyme and as the energy source for the reaction. It is essential for DNA replication and repair of damaged DNA.</text>
</comment>
<dbReference type="InterPro" id="IPR036420">
    <property type="entry name" value="BRCT_dom_sf"/>
</dbReference>
<keyword evidence="11 14" id="KW-0234">DNA repair</keyword>
<dbReference type="AlphaFoldDB" id="A0A0G0MF11"/>
<evidence type="ECO:0000256" key="13">
    <source>
        <dbReference type="ARBA" id="ARBA00060881"/>
    </source>
</evidence>
<dbReference type="Proteomes" id="UP000034845">
    <property type="component" value="Unassembled WGS sequence"/>
</dbReference>
<comment type="caution">
    <text evidence="17">The sequence shown here is derived from an EMBL/GenBank/DDBJ whole genome shotgun (WGS) entry which is preliminary data.</text>
</comment>
<dbReference type="GO" id="GO:0005829">
    <property type="term" value="C:cytosol"/>
    <property type="evidence" value="ECO:0007669"/>
    <property type="project" value="TreeGrafter"/>
</dbReference>
<dbReference type="InterPro" id="IPR013840">
    <property type="entry name" value="DNAligase_N"/>
</dbReference>
<comment type="cofactor">
    <cofactor evidence="14">
        <name>Mg(2+)</name>
        <dbReference type="ChEBI" id="CHEBI:18420"/>
    </cofactor>
    <cofactor evidence="14">
        <name>Mn(2+)</name>
        <dbReference type="ChEBI" id="CHEBI:29035"/>
    </cofactor>
</comment>